<name>A0A1H7ENR9_9BURK</name>
<dbReference type="RefSeq" id="WP_090873932.1">
    <property type="nucleotide sequence ID" value="NZ_FNYE01000066.1"/>
</dbReference>
<accession>A0A1H7ENR9</accession>
<dbReference type="STRING" id="667676.SAMN05192539_10663"/>
<keyword evidence="3" id="KW-1185">Reference proteome</keyword>
<dbReference type="InterPro" id="IPR014729">
    <property type="entry name" value="Rossmann-like_a/b/a_fold"/>
</dbReference>
<sequence length="600" mass="67326">MDRDIHTLMENAIASMQSYIEQGHVLAAGVSGGKDSTCAMVLMLEAVRRAKQVAPDVRHYITSSDTTIENLSTANFLHAMLDEVAMFVEDSGLPVEIHITKPSLASQFVVSTIGRGTLVRTPENGVRDGKRMRACADSWKLQPQGRLRARLEKEASSARVKEIINVVGTRLAESAARGAAMIKRGESANAAVRDTRGALAVSPLCDWTTDDVWTMLTLFADEAKRPFPCAFSQRTIERLSDLYRAANDGMCGVVLGEDGQRAACGSRFGCVFCCVAGERDRSLESMVREPEYAYMSGLNDFRNYLLATQWDLDRRELVGRSLSDNGYIRVQPDVLSYKERINLLRYLLTLDALEVERAEQHDADLASGRIPDTPENRELCEIQFEMITPAQLVAIDFMLSMHHYAPHAFPAISIWFEVHRLGFRYRVPQVEVFPKVPIPLHGWYRVGGFDAEAPTDGLRDYAAEQWNPYRHPERLSAYAQTTSGERTVYFEESDQLDVDASRACEFVTCAFDHAWYARVQGYAAIESARFWLNETMLTLPVGASQRYQDIATRGQYFARLAERLNLTPAELDRHLVDNAISDAQMRGIEGQQMHLFPLAA</sequence>
<dbReference type="AlphaFoldDB" id="A0A1H7ENR9"/>
<dbReference type="GO" id="GO:0003824">
    <property type="term" value="F:catalytic activity"/>
    <property type="evidence" value="ECO:0007669"/>
    <property type="project" value="InterPro"/>
</dbReference>
<dbReference type="OrthoDB" id="9774475at2"/>
<feature type="domain" description="Phosphoadenosine phosphosulphate reductase" evidence="1">
    <location>
        <begin position="29"/>
        <end position="217"/>
    </location>
</feature>
<dbReference type="SUPFAM" id="SSF52402">
    <property type="entry name" value="Adenine nucleotide alpha hydrolases-like"/>
    <property type="match status" value="1"/>
</dbReference>
<dbReference type="Gene3D" id="3.40.50.620">
    <property type="entry name" value="HUPs"/>
    <property type="match status" value="1"/>
</dbReference>
<reference evidence="3" key="1">
    <citation type="submission" date="2016-10" db="EMBL/GenBank/DDBJ databases">
        <authorList>
            <person name="Varghese N."/>
            <person name="Submissions S."/>
        </authorList>
    </citation>
    <scope>NUCLEOTIDE SEQUENCE [LARGE SCALE GENOMIC DNA]</scope>
    <source>
        <strain evidence="3">LMG 26031</strain>
    </source>
</reference>
<gene>
    <name evidence="2" type="ORF">SAMN05192539_10663</name>
</gene>
<proteinExistence type="predicted"/>
<organism evidence="2 3">
    <name type="scientific">Paraburkholderia diazotrophica</name>
    <dbReference type="NCBI Taxonomy" id="667676"/>
    <lineage>
        <taxon>Bacteria</taxon>
        <taxon>Pseudomonadati</taxon>
        <taxon>Pseudomonadota</taxon>
        <taxon>Betaproteobacteria</taxon>
        <taxon>Burkholderiales</taxon>
        <taxon>Burkholderiaceae</taxon>
        <taxon>Paraburkholderia</taxon>
    </lineage>
</organism>
<dbReference type="Pfam" id="PF01507">
    <property type="entry name" value="PAPS_reduct"/>
    <property type="match status" value="1"/>
</dbReference>
<dbReference type="EMBL" id="FNYE01000066">
    <property type="protein sequence ID" value="SEK13310.1"/>
    <property type="molecule type" value="Genomic_DNA"/>
</dbReference>
<dbReference type="Proteomes" id="UP000198866">
    <property type="component" value="Unassembled WGS sequence"/>
</dbReference>
<evidence type="ECO:0000259" key="1">
    <source>
        <dbReference type="Pfam" id="PF01507"/>
    </source>
</evidence>
<dbReference type="InterPro" id="IPR002500">
    <property type="entry name" value="PAPS_reduct_dom"/>
</dbReference>
<evidence type="ECO:0000313" key="3">
    <source>
        <dbReference type="Proteomes" id="UP000198866"/>
    </source>
</evidence>
<protein>
    <submittedName>
        <fullName evidence="2">Phosphoadenosine phosphosulfate reductase family protein</fullName>
    </submittedName>
</protein>
<evidence type="ECO:0000313" key="2">
    <source>
        <dbReference type="EMBL" id="SEK13310.1"/>
    </source>
</evidence>